<dbReference type="AlphaFoldDB" id="A0A9N8KX43"/>
<reference evidence="2" key="1">
    <citation type="submission" date="2020-06" db="EMBL/GenBank/DDBJ databases">
        <authorList>
            <person name="Onetto C."/>
        </authorList>
    </citation>
    <scope>NUCLEOTIDE SEQUENCE</scope>
</reference>
<organism evidence="2 3">
    <name type="scientific">Aureobasidium uvarum</name>
    <dbReference type="NCBI Taxonomy" id="2773716"/>
    <lineage>
        <taxon>Eukaryota</taxon>
        <taxon>Fungi</taxon>
        <taxon>Dikarya</taxon>
        <taxon>Ascomycota</taxon>
        <taxon>Pezizomycotina</taxon>
        <taxon>Dothideomycetes</taxon>
        <taxon>Dothideomycetidae</taxon>
        <taxon>Dothideales</taxon>
        <taxon>Saccotheciaceae</taxon>
        <taxon>Aureobasidium</taxon>
    </lineage>
</organism>
<gene>
    <name evidence="2" type="ORF">AWRI4620_LOCUS8495</name>
</gene>
<keyword evidence="3" id="KW-1185">Reference proteome</keyword>
<sequence>MADCQELSTTLREIYQSVSELYGLIKDHEQDLVVVEKAGSLMEKTEINLSYLNDCVQKYGNNTQHTDQGSDFSRSRVSQSPNVPSSLNNTPNDVATRSYGNLEEVEMKRQVQDTMRQLITEMVGLLARKGCCSTDYRADCGMNHFHQQSGEQQLSVDDSDDFEIL</sequence>
<proteinExistence type="predicted"/>
<evidence type="ECO:0000313" key="2">
    <source>
        <dbReference type="EMBL" id="CAD0114240.1"/>
    </source>
</evidence>
<name>A0A9N8KX43_9PEZI</name>
<evidence type="ECO:0000256" key="1">
    <source>
        <dbReference type="SAM" id="MobiDB-lite"/>
    </source>
</evidence>
<protein>
    <submittedName>
        <fullName evidence="2">Uncharacterized protein</fullName>
    </submittedName>
</protein>
<evidence type="ECO:0000313" key="3">
    <source>
        <dbReference type="Proteomes" id="UP000745764"/>
    </source>
</evidence>
<comment type="caution">
    <text evidence="2">The sequence shown here is derived from an EMBL/GenBank/DDBJ whole genome shotgun (WGS) entry which is preliminary data.</text>
</comment>
<accession>A0A9N8KX43</accession>
<dbReference type="Proteomes" id="UP000745764">
    <property type="component" value="Unassembled WGS sequence"/>
</dbReference>
<dbReference type="EMBL" id="CAINUL010000017">
    <property type="protein sequence ID" value="CAD0114240.1"/>
    <property type="molecule type" value="Genomic_DNA"/>
</dbReference>
<dbReference type="OrthoDB" id="3872504at2759"/>
<feature type="region of interest" description="Disordered" evidence="1">
    <location>
        <begin position="63"/>
        <end position="96"/>
    </location>
</feature>